<evidence type="ECO:0000256" key="1">
    <source>
        <dbReference type="ARBA" id="ARBA00001946"/>
    </source>
</evidence>
<dbReference type="FunFam" id="3.40.50.300:FF:000156">
    <property type="entry name" value="ATP-dependent DNA helicase recQ"/>
    <property type="match status" value="1"/>
</dbReference>
<dbReference type="Pfam" id="PF16124">
    <property type="entry name" value="RecQ_Zn_bind"/>
    <property type="match status" value="1"/>
</dbReference>
<name>A0A7Z0VM28_9GAMM</name>
<keyword evidence="10" id="KW-0067">ATP-binding</keyword>
<keyword evidence="14" id="KW-0413">Isomerase</keyword>
<dbReference type="Pfam" id="PF00271">
    <property type="entry name" value="Helicase_C"/>
    <property type="match status" value="1"/>
</dbReference>
<dbReference type="CDD" id="cd17920">
    <property type="entry name" value="DEXHc_RecQ"/>
    <property type="match status" value="1"/>
</dbReference>
<dbReference type="GO" id="GO:0009432">
    <property type="term" value="P:SOS response"/>
    <property type="evidence" value="ECO:0007669"/>
    <property type="project" value="UniProtKB-UniRule"/>
</dbReference>
<dbReference type="InterPro" id="IPR018982">
    <property type="entry name" value="RQC_domain"/>
</dbReference>
<dbReference type="InterPro" id="IPR006293">
    <property type="entry name" value="DNA_helicase_ATP-dep_RecQ_bac"/>
</dbReference>
<dbReference type="FunFam" id="1.10.10.10:FF:000175">
    <property type="entry name" value="ATP-dependent DNA helicase RecQ"/>
    <property type="match status" value="1"/>
</dbReference>
<dbReference type="PANTHER" id="PTHR13710">
    <property type="entry name" value="DNA HELICASE RECQ FAMILY MEMBER"/>
    <property type="match status" value="1"/>
</dbReference>
<reference evidence="20 21" key="1">
    <citation type="submission" date="2016-06" db="EMBL/GenBank/DDBJ databases">
        <title>Genome sequence of endosymbiont of Candidatus Endolucinida thiodiazotropha.</title>
        <authorList>
            <person name="Poehlein A."/>
            <person name="Koenig S."/>
            <person name="Heiden S.E."/>
            <person name="Thuermer A."/>
            <person name="Voget S."/>
            <person name="Daniel R."/>
            <person name="Markert S."/>
            <person name="Gros O."/>
            <person name="Schweder T."/>
        </authorList>
    </citation>
    <scope>NUCLEOTIDE SEQUENCE [LARGE SCALE GENOMIC DNA]</scope>
    <source>
        <strain evidence="20 21">COS</strain>
    </source>
</reference>
<dbReference type="GO" id="GO:0043138">
    <property type="term" value="F:3'-5' DNA helicase activity"/>
    <property type="evidence" value="ECO:0007669"/>
    <property type="project" value="UniProtKB-EC"/>
</dbReference>
<evidence type="ECO:0000256" key="12">
    <source>
        <dbReference type="ARBA" id="ARBA00023172"/>
    </source>
</evidence>
<evidence type="ECO:0000256" key="9">
    <source>
        <dbReference type="ARBA" id="ARBA00022833"/>
    </source>
</evidence>
<keyword evidence="7 20" id="KW-0378">Hydrolase</keyword>
<dbReference type="GO" id="GO:0009378">
    <property type="term" value="F:four-way junction helicase activity"/>
    <property type="evidence" value="ECO:0007669"/>
    <property type="project" value="TreeGrafter"/>
</dbReference>
<evidence type="ECO:0000256" key="15">
    <source>
        <dbReference type="ARBA" id="ARBA00034617"/>
    </source>
</evidence>
<dbReference type="SMART" id="SM00341">
    <property type="entry name" value="HRDC"/>
    <property type="match status" value="1"/>
</dbReference>
<dbReference type="SMART" id="SM00487">
    <property type="entry name" value="DEXDc"/>
    <property type="match status" value="1"/>
</dbReference>
<dbReference type="GO" id="GO:0006310">
    <property type="term" value="P:DNA recombination"/>
    <property type="evidence" value="ECO:0007669"/>
    <property type="project" value="UniProtKB-UniRule"/>
</dbReference>
<dbReference type="GO" id="GO:0006281">
    <property type="term" value="P:DNA repair"/>
    <property type="evidence" value="ECO:0007669"/>
    <property type="project" value="UniProtKB-KW"/>
</dbReference>
<gene>
    <name evidence="20" type="primary">recQ</name>
    <name evidence="20" type="ORF">CODIS_18390</name>
</gene>
<evidence type="ECO:0000256" key="5">
    <source>
        <dbReference type="ARBA" id="ARBA00022741"/>
    </source>
</evidence>
<evidence type="ECO:0000256" key="3">
    <source>
        <dbReference type="ARBA" id="ARBA00005446"/>
    </source>
</evidence>
<dbReference type="InterPro" id="IPR001650">
    <property type="entry name" value="Helicase_C-like"/>
</dbReference>
<dbReference type="Pfam" id="PF00570">
    <property type="entry name" value="HRDC"/>
    <property type="match status" value="1"/>
</dbReference>
<dbReference type="Pfam" id="PF00270">
    <property type="entry name" value="DEAD"/>
    <property type="match status" value="1"/>
</dbReference>
<dbReference type="GO" id="GO:0003677">
    <property type="term" value="F:DNA binding"/>
    <property type="evidence" value="ECO:0007669"/>
    <property type="project" value="UniProtKB-KW"/>
</dbReference>
<comment type="cofactor">
    <cofactor evidence="2">
        <name>Zn(2+)</name>
        <dbReference type="ChEBI" id="CHEBI:29105"/>
    </cofactor>
</comment>
<dbReference type="Pfam" id="PF09382">
    <property type="entry name" value="RQC"/>
    <property type="match status" value="1"/>
</dbReference>
<dbReference type="FunFam" id="3.40.50.300:FF:000296">
    <property type="entry name" value="ATP-dependent DNA helicase RecQ"/>
    <property type="match status" value="1"/>
</dbReference>
<evidence type="ECO:0000259" key="17">
    <source>
        <dbReference type="PROSITE" id="PS50967"/>
    </source>
</evidence>
<dbReference type="InterPro" id="IPR010997">
    <property type="entry name" value="HRDC-like_sf"/>
</dbReference>
<keyword evidence="6" id="KW-0227">DNA damage</keyword>
<proteinExistence type="inferred from homology"/>
<dbReference type="NCBIfam" id="TIGR01389">
    <property type="entry name" value="recQ"/>
    <property type="match status" value="1"/>
</dbReference>
<keyword evidence="9" id="KW-0862">Zinc</keyword>
<evidence type="ECO:0000259" key="19">
    <source>
        <dbReference type="PROSITE" id="PS51194"/>
    </source>
</evidence>
<dbReference type="InterPro" id="IPR004589">
    <property type="entry name" value="DNA_helicase_ATP-dep_RecQ"/>
</dbReference>
<evidence type="ECO:0000313" key="21">
    <source>
        <dbReference type="Proteomes" id="UP000094769"/>
    </source>
</evidence>
<organism evidence="20 21">
    <name type="scientific">Candidatus Thiodiazotropha endolucinida</name>
    <dbReference type="NCBI Taxonomy" id="1655433"/>
    <lineage>
        <taxon>Bacteria</taxon>
        <taxon>Pseudomonadati</taxon>
        <taxon>Pseudomonadota</taxon>
        <taxon>Gammaproteobacteria</taxon>
        <taxon>Chromatiales</taxon>
        <taxon>Sedimenticolaceae</taxon>
        <taxon>Candidatus Thiodiazotropha</taxon>
    </lineage>
</organism>
<feature type="domain" description="HRDC" evidence="17">
    <location>
        <begin position="538"/>
        <end position="618"/>
    </location>
</feature>
<dbReference type="InterPro" id="IPR044876">
    <property type="entry name" value="HRDC_dom_sf"/>
</dbReference>
<evidence type="ECO:0000256" key="4">
    <source>
        <dbReference type="ARBA" id="ARBA00022723"/>
    </source>
</evidence>
<dbReference type="PROSITE" id="PS50967">
    <property type="entry name" value="HRDC"/>
    <property type="match status" value="1"/>
</dbReference>
<evidence type="ECO:0000256" key="10">
    <source>
        <dbReference type="ARBA" id="ARBA00022840"/>
    </source>
</evidence>
<dbReference type="GO" id="GO:0005524">
    <property type="term" value="F:ATP binding"/>
    <property type="evidence" value="ECO:0007669"/>
    <property type="project" value="UniProtKB-KW"/>
</dbReference>
<dbReference type="GO" id="GO:0005737">
    <property type="term" value="C:cytoplasm"/>
    <property type="evidence" value="ECO:0007669"/>
    <property type="project" value="TreeGrafter"/>
</dbReference>
<evidence type="ECO:0000256" key="8">
    <source>
        <dbReference type="ARBA" id="ARBA00022806"/>
    </source>
</evidence>
<dbReference type="FunFam" id="1.10.150.80:FF:000002">
    <property type="entry name" value="ATP-dependent DNA helicase RecQ"/>
    <property type="match status" value="1"/>
</dbReference>
<dbReference type="Gene3D" id="1.10.10.10">
    <property type="entry name" value="Winged helix-like DNA-binding domain superfamily/Winged helix DNA-binding domain"/>
    <property type="match status" value="1"/>
</dbReference>
<dbReference type="EMBL" id="MARB01000008">
    <property type="protein sequence ID" value="ODJ88065.1"/>
    <property type="molecule type" value="Genomic_DNA"/>
</dbReference>
<keyword evidence="11" id="KW-0238">DNA-binding</keyword>
<dbReference type="GO" id="GO:0030894">
    <property type="term" value="C:replisome"/>
    <property type="evidence" value="ECO:0007669"/>
    <property type="project" value="TreeGrafter"/>
</dbReference>
<dbReference type="AlphaFoldDB" id="A0A7Z0VM28"/>
<evidence type="ECO:0000259" key="18">
    <source>
        <dbReference type="PROSITE" id="PS51192"/>
    </source>
</evidence>
<evidence type="ECO:0000256" key="6">
    <source>
        <dbReference type="ARBA" id="ARBA00022763"/>
    </source>
</evidence>
<comment type="similarity">
    <text evidence="3">Belongs to the helicase family. RecQ subfamily.</text>
</comment>
<feature type="domain" description="Helicase ATP-binding" evidence="18">
    <location>
        <begin position="38"/>
        <end position="206"/>
    </location>
</feature>
<evidence type="ECO:0000256" key="2">
    <source>
        <dbReference type="ARBA" id="ARBA00001947"/>
    </source>
</evidence>
<dbReference type="SMART" id="SM00956">
    <property type="entry name" value="RQC"/>
    <property type="match status" value="1"/>
</dbReference>
<dbReference type="InterPro" id="IPR036388">
    <property type="entry name" value="WH-like_DNA-bd_sf"/>
</dbReference>
<dbReference type="GO" id="GO:0016787">
    <property type="term" value="F:hydrolase activity"/>
    <property type="evidence" value="ECO:0007669"/>
    <property type="project" value="UniProtKB-KW"/>
</dbReference>
<comment type="caution">
    <text evidence="20">The sequence shown here is derived from an EMBL/GenBank/DDBJ whole genome shotgun (WGS) entry which is preliminary data.</text>
</comment>
<sequence length="630" mass="71205">MSRMTETLPSNPGLEHAREVLRHTFGYSDFRPPQDRIISHLIDGGDAIVLMPTGGGKSLCYQIPAIVREGTGIIISPLIALMQDQVNSLRQYGVRAAFLNSALTPEEAHQVERQLLREELDLLYVAPERLLTPRMLDLLMQSRIALFAIDEAHCVSHWGHDFRPEYIQLSQLHERFPETPRIALTATADKPTRKEIVQRLALQQAGEFIAGFDRPNIRYQISENDGNAKQRLLRFIRQEHPDESGIVYCLSRKRVNEIAAWLQENGIDALPYHAGLDNRSRQHHQTRFLRDEGVVIVATIAFGMGIDKPDVRFVAHLNLPKSIEAYYQETGRAGRDGQAANAWMIYGLQDVITLRQMQASSDADESHKRVERHKLDAMLAFCEITTCRRQTLLAYFDDHLEHPCGNCDTCLQPPETWDATVASQMALSCVHRTGQRFGVNHLIDVLLGKESDRISQFGHHRVSTFGIGKDLTATEWRTVYRQLIARGLLAVDLEGYGGLRLTQASRPVLRGETRLMLRKARKMGAKQQRKQPRIAEISDGNQAIWQALRNLRLELAQTQGVPAYVIFHDATLIEMAEKRPRDKQQLALISGVGDHKLERYGDAFLSLLKDDLEGAQNHSTDTVDLPTNPA</sequence>
<keyword evidence="21" id="KW-1185">Reference proteome</keyword>
<dbReference type="InterPro" id="IPR011545">
    <property type="entry name" value="DEAD/DEAH_box_helicase_dom"/>
</dbReference>
<dbReference type="EC" id="5.6.2.4" evidence="16"/>
<dbReference type="GO" id="GO:0046872">
    <property type="term" value="F:metal ion binding"/>
    <property type="evidence" value="ECO:0007669"/>
    <property type="project" value="UniProtKB-KW"/>
</dbReference>
<dbReference type="InterPro" id="IPR032284">
    <property type="entry name" value="RecQ_Zn-bd"/>
</dbReference>
<keyword evidence="12" id="KW-0233">DNA recombination</keyword>
<evidence type="ECO:0000256" key="16">
    <source>
        <dbReference type="NCBIfam" id="TIGR01389"/>
    </source>
</evidence>
<dbReference type="SMART" id="SM00490">
    <property type="entry name" value="HELICc"/>
    <property type="match status" value="1"/>
</dbReference>
<dbReference type="Gene3D" id="3.40.50.300">
    <property type="entry name" value="P-loop containing nucleotide triphosphate hydrolases"/>
    <property type="match status" value="2"/>
</dbReference>
<keyword evidence="4" id="KW-0479">Metal-binding</keyword>
<dbReference type="GO" id="GO:0043590">
    <property type="term" value="C:bacterial nucleoid"/>
    <property type="evidence" value="ECO:0007669"/>
    <property type="project" value="TreeGrafter"/>
</dbReference>
<evidence type="ECO:0000313" key="20">
    <source>
        <dbReference type="EMBL" id="ODJ88065.1"/>
    </source>
</evidence>
<evidence type="ECO:0000256" key="11">
    <source>
        <dbReference type="ARBA" id="ARBA00023125"/>
    </source>
</evidence>
<evidence type="ECO:0000256" key="13">
    <source>
        <dbReference type="ARBA" id="ARBA00023204"/>
    </source>
</evidence>
<dbReference type="GO" id="GO:0006260">
    <property type="term" value="P:DNA replication"/>
    <property type="evidence" value="ECO:0007669"/>
    <property type="project" value="InterPro"/>
</dbReference>
<dbReference type="PROSITE" id="PS51194">
    <property type="entry name" value="HELICASE_CTER"/>
    <property type="match status" value="1"/>
</dbReference>
<feature type="domain" description="Helicase C-terminal" evidence="19">
    <location>
        <begin position="228"/>
        <end position="378"/>
    </location>
</feature>
<comment type="cofactor">
    <cofactor evidence="1">
        <name>Mg(2+)</name>
        <dbReference type="ChEBI" id="CHEBI:18420"/>
    </cofactor>
</comment>
<dbReference type="SUPFAM" id="SSF52540">
    <property type="entry name" value="P-loop containing nucleoside triphosphate hydrolases"/>
    <property type="match status" value="2"/>
</dbReference>
<dbReference type="CDD" id="cd18794">
    <property type="entry name" value="SF2_C_RecQ"/>
    <property type="match status" value="1"/>
</dbReference>
<keyword evidence="13" id="KW-0234">DNA repair</keyword>
<keyword evidence="5" id="KW-0547">Nucleotide-binding</keyword>
<dbReference type="PROSITE" id="PS51192">
    <property type="entry name" value="HELICASE_ATP_BIND_1"/>
    <property type="match status" value="1"/>
</dbReference>
<comment type="catalytic activity">
    <reaction evidence="15">
        <text>Couples ATP hydrolysis with the unwinding of duplex DNA by translocating in the 3'-5' direction.</text>
        <dbReference type="EC" id="5.6.2.4"/>
    </reaction>
</comment>
<evidence type="ECO:0000256" key="7">
    <source>
        <dbReference type="ARBA" id="ARBA00022801"/>
    </source>
</evidence>
<dbReference type="NCBIfam" id="TIGR00614">
    <property type="entry name" value="recQ_fam"/>
    <property type="match status" value="1"/>
</dbReference>
<dbReference type="InterPro" id="IPR002121">
    <property type="entry name" value="HRDC_dom"/>
</dbReference>
<dbReference type="Proteomes" id="UP000094769">
    <property type="component" value="Unassembled WGS sequence"/>
</dbReference>
<dbReference type="SUPFAM" id="SSF47819">
    <property type="entry name" value="HRDC-like"/>
    <property type="match status" value="1"/>
</dbReference>
<accession>A0A7Z0VM28</accession>
<keyword evidence="8 20" id="KW-0347">Helicase</keyword>
<evidence type="ECO:0000256" key="14">
    <source>
        <dbReference type="ARBA" id="ARBA00023235"/>
    </source>
</evidence>
<dbReference type="InterPro" id="IPR014001">
    <property type="entry name" value="Helicase_ATP-bd"/>
</dbReference>
<dbReference type="Gene3D" id="1.10.150.80">
    <property type="entry name" value="HRDC domain"/>
    <property type="match status" value="1"/>
</dbReference>
<dbReference type="InterPro" id="IPR027417">
    <property type="entry name" value="P-loop_NTPase"/>
</dbReference>
<dbReference type="PANTHER" id="PTHR13710:SF105">
    <property type="entry name" value="ATP-DEPENDENT DNA HELICASE Q1"/>
    <property type="match status" value="1"/>
</dbReference>
<protein>
    <recommendedName>
        <fullName evidence="16">DNA helicase RecQ</fullName>
        <ecNumber evidence="16">5.6.2.4</ecNumber>
    </recommendedName>
</protein>